<dbReference type="InterPro" id="IPR050149">
    <property type="entry name" value="Collagen_superfamily"/>
</dbReference>
<dbReference type="AlphaFoldDB" id="A0A1H0M958"/>
<dbReference type="GO" id="GO:0031012">
    <property type="term" value="C:extracellular matrix"/>
    <property type="evidence" value="ECO:0007669"/>
    <property type="project" value="TreeGrafter"/>
</dbReference>
<reference evidence="3 4" key="1">
    <citation type="submission" date="2016-10" db="EMBL/GenBank/DDBJ databases">
        <authorList>
            <person name="de Groot N.N."/>
        </authorList>
    </citation>
    <scope>NUCLEOTIDE SEQUENCE [LARGE SCALE GENOMIC DNA]</scope>
    <source>
        <strain evidence="3 4">DSM 12272</strain>
    </source>
</reference>
<dbReference type="Pfam" id="PF01391">
    <property type="entry name" value="Collagen"/>
    <property type="match status" value="3"/>
</dbReference>
<dbReference type="STRING" id="94869.SAMN04488529_101364"/>
<keyword evidence="4" id="KW-1185">Reference proteome</keyword>
<evidence type="ECO:0000256" key="1">
    <source>
        <dbReference type="SAM" id="MobiDB-lite"/>
    </source>
</evidence>
<dbReference type="GO" id="GO:0030198">
    <property type="term" value="P:extracellular matrix organization"/>
    <property type="evidence" value="ECO:0007669"/>
    <property type="project" value="TreeGrafter"/>
</dbReference>
<feature type="region of interest" description="Disordered" evidence="1">
    <location>
        <begin position="584"/>
        <end position="615"/>
    </location>
</feature>
<dbReference type="InterPro" id="IPR008160">
    <property type="entry name" value="Collagen"/>
</dbReference>
<sequence>MDRSTLKILNSDFTFLGDIEDYISFYFVRNFFQAKEFQLVAPIKYTYLLSEGNYIYLSKYKSMIIEEIEINEEKGQIIAKGRDIKSILERRVTVPPIGLSYDEFKGSAEEVIKHYIQVNCITPVDKNRKISNLVIAPNKNRGRNVKWQSRYKNLISEIEGISKNAGLGWFVYLDQKEKKFIFDVEVGINRTESQDVNSRIIFSSNFDNVSKAIHKSSSLLYKNIGYVGGRGEGVEREIIEVRKKDASELDRREIFIDARDIAESDKLEDRGLTKLSELDYVFNTESTVLNNNLVYEKDWNLGDLVTIKNNFGVNNLRVTEVREIYESKLTIEVVVGTIEGSVLEQINSDVSGLSNENNTVQKIWKPTISSNGEISWEINNSLQNPSIQNIKGPKGDIGATGSQGLQGLRGEIGLTGVQGSKGDTGLKGATGEKGVQGNQGIKGVNGDKGDVGAQGIQGAVGSTQSYIVFHQHFIAMAGQTLFEWNDGYTYPLNVNAIAIYLNGVRLSNRIINQFRGNGIQFKTPLTLGDKVFIEAFQMVVDLQGPKGDIGANGIPGLVGQQGIKGDKGDIGIVGDRGIQGAKGDKGDIGLTGTPGLKGEKGDKGATGQQGLKGDTGTQGLKGDIGVIGVTGPQGFKGDTGAKGASGANGLQGPKGDTGVQGIAGKDGAAGIAGKDGTQIITSASRPIGQLVGRIWVKLI</sequence>
<dbReference type="InterPro" id="IPR029432">
    <property type="entry name" value="Gp28/Gp37-like_dom"/>
</dbReference>
<organism evidence="3 4">
    <name type="scientific">Clostridium gasigenes</name>
    <dbReference type="NCBI Taxonomy" id="94869"/>
    <lineage>
        <taxon>Bacteria</taxon>
        <taxon>Bacillati</taxon>
        <taxon>Bacillota</taxon>
        <taxon>Clostridia</taxon>
        <taxon>Eubacteriales</taxon>
        <taxon>Clostridiaceae</taxon>
        <taxon>Clostridium</taxon>
    </lineage>
</organism>
<evidence type="ECO:0000313" key="4">
    <source>
        <dbReference type="Proteomes" id="UP000198597"/>
    </source>
</evidence>
<dbReference type="EMBL" id="FNJM01000001">
    <property type="protein sequence ID" value="SDO76756.1"/>
    <property type="molecule type" value="Genomic_DNA"/>
</dbReference>
<dbReference type="GO" id="GO:0030020">
    <property type="term" value="F:extracellular matrix structural constituent conferring tensile strength"/>
    <property type="evidence" value="ECO:0007669"/>
    <property type="project" value="TreeGrafter"/>
</dbReference>
<dbReference type="Proteomes" id="UP000198597">
    <property type="component" value="Unassembled WGS sequence"/>
</dbReference>
<feature type="region of interest" description="Disordered" evidence="1">
    <location>
        <begin position="637"/>
        <end position="661"/>
    </location>
</feature>
<protein>
    <submittedName>
        <fullName evidence="3">Collagen triple helix repeat-containing protein</fullName>
    </submittedName>
</protein>
<feature type="domain" description="Gp28/Gp37-like" evidence="2">
    <location>
        <begin position="6"/>
        <end position="336"/>
    </location>
</feature>
<dbReference type="Pfam" id="PF14594">
    <property type="entry name" value="Sipho_Gp37"/>
    <property type="match status" value="1"/>
</dbReference>
<evidence type="ECO:0000313" key="3">
    <source>
        <dbReference type="EMBL" id="SDO76756.1"/>
    </source>
</evidence>
<keyword evidence="3" id="KW-0176">Collagen</keyword>
<accession>A0A1H0M958</accession>
<dbReference type="PANTHER" id="PTHR24023:SF1095">
    <property type="entry name" value="EGF-LIKE DOMAIN-CONTAINING PROTEIN"/>
    <property type="match status" value="1"/>
</dbReference>
<feature type="region of interest" description="Disordered" evidence="1">
    <location>
        <begin position="423"/>
        <end position="443"/>
    </location>
</feature>
<dbReference type="OrthoDB" id="9255846at2"/>
<dbReference type="GO" id="GO:0005615">
    <property type="term" value="C:extracellular space"/>
    <property type="evidence" value="ECO:0007669"/>
    <property type="project" value="TreeGrafter"/>
</dbReference>
<dbReference type="PANTHER" id="PTHR24023">
    <property type="entry name" value="COLLAGEN ALPHA"/>
    <property type="match status" value="1"/>
</dbReference>
<evidence type="ECO:0000259" key="2">
    <source>
        <dbReference type="Pfam" id="PF14594"/>
    </source>
</evidence>
<dbReference type="Gene3D" id="1.20.5.320">
    <property type="entry name" value="6-Phosphogluconate Dehydrogenase, domain 3"/>
    <property type="match status" value="1"/>
</dbReference>
<proteinExistence type="predicted"/>
<name>A0A1H0M958_9CLOT</name>
<dbReference type="RefSeq" id="WP_089965198.1">
    <property type="nucleotide sequence ID" value="NZ_FNJM01000001.1"/>
</dbReference>
<gene>
    <name evidence="3" type="ORF">SAMN04488529_101364</name>
</gene>